<dbReference type="Gene3D" id="3.40.50.720">
    <property type="entry name" value="NAD(P)-binding Rossmann-like Domain"/>
    <property type="match status" value="1"/>
</dbReference>
<organism evidence="4 5">
    <name type="scientific">Rhodococcus zopfii</name>
    <dbReference type="NCBI Taxonomy" id="43772"/>
    <lineage>
        <taxon>Bacteria</taxon>
        <taxon>Bacillati</taxon>
        <taxon>Actinomycetota</taxon>
        <taxon>Actinomycetes</taxon>
        <taxon>Mycobacteriales</taxon>
        <taxon>Nocardiaceae</taxon>
        <taxon>Rhodococcus</taxon>
    </lineage>
</organism>
<dbReference type="SUPFAM" id="SSF50129">
    <property type="entry name" value="GroES-like"/>
    <property type="match status" value="1"/>
</dbReference>
<evidence type="ECO:0000313" key="4">
    <source>
        <dbReference type="EMBL" id="MDV2477637.1"/>
    </source>
</evidence>
<evidence type="ECO:0000256" key="1">
    <source>
        <dbReference type="ARBA" id="ARBA00022857"/>
    </source>
</evidence>
<keyword evidence="2" id="KW-0560">Oxidoreductase</keyword>
<dbReference type="InterPro" id="IPR014189">
    <property type="entry name" value="Quinone_OxRdtase_PIG3"/>
</dbReference>
<sequence>MHAIVVTEPGGPDVLRWDEQPDPVAGPGEVLLDVAATAVNRADLLQRRGLYPPPRGASNILGLECSGVIAELGEGVTDWNIGDRVCALLSGGGYAEQVAVPASQLLPVPEGMDLAVAASLPEVACTVWSNVVMAAGLDRGDVFLVHGGGGGIGTHAIQVAKALGAKVATTASAGKLDRCRELGADLAIDYRTQDFVEEVRATFGGADVVLDNMGAKYLPRNIDVLAPDGRLVVIGMQGGSKGELNLGQLLAKRGHVLATGLRGRPDSGKSGKAEIVASVRENLWPLIAEGKVHAVVHAELPITEAAAAHEMLDAPDTVGKVVLTINR</sequence>
<keyword evidence="5" id="KW-1185">Reference proteome</keyword>
<dbReference type="InterPro" id="IPR036291">
    <property type="entry name" value="NAD(P)-bd_dom_sf"/>
</dbReference>
<dbReference type="PANTHER" id="PTHR48106:SF8">
    <property type="entry name" value="OS02G0805600 PROTEIN"/>
    <property type="match status" value="1"/>
</dbReference>
<feature type="domain" description="Enoyl reductase (ER)" evidence="3">
    <location>
        <begin position="10"/>
        <end position="323"/>
    </location>
</feature>
<dbReference type="InterPro" id="IPR013149">
    <property type="entry name" value="ADH-like_C"/>
</dbReference>
<evidence type="ECO:0000313" key="5">
    <source>
        <dbReference type="Proteomes" id="UP001275440"/>
    </source>
</evidence>
<dbReference type="CDD" id="cd05276">
    <property type="entry name" value="p53_inducible_oxidoreductase"/>
    <property type="match status" value="1"/>
</dbReference>
<dbReference type="NCBIfam" id="TIGR02824">
    <property type="entry name" value="quinone_pig3"/>
    <property type="match status" value="1"/>
</dbReference>
<dbReference type="InterPro" id="IPR002364">
    <property type="entry name" value="Quin_OxRdtase/zeta-crystal_CS"/>
</dbReference>
<gene>
    <name evidence="4" type="ORF">F8M49_23700</name>
</gene>
<dbReference type="EMBL" id="WBMO01000005">
    <property type="protein sequence ID" value="MDV2477637.1"/>
    <property type="molecule type" value="Genomic_DNA"/>
</dbReference>
<reference evidence="4 5" key="1">
    <citation type="submission" date="2019-10" db="EMBL/GenBank/DDBJ databases">
        <title>Draft Genome Assembly of Rhodococcus zopfii DSM44189.</title>
        <authorList>
            <person name="Sutton J.M."/>
            <person name="Akob D.M."/>
            <person name="Bushman T.J."/>
        </authorList>
    </citation>
    <scope>NUCLEOTIDE SEQUENCE [LARGE SCALE GENOMIC DNA]</scope>
    <source>
        <strain evidence="4 5">DSM 44189</strain>
    </source>
</reference>
<protein>
    <submittedName>
        <fullName evidence="4">NAD(P)H-quinone oxidoreductase</fullName>
    </submittedName>
</protein>
<keyword evidence="1" id="KW-0521">NADP</keyword>
<dbReference type="Gene3D" id="3.90.180.10">
    <property type="entry name" value="Medium-chain alcohol dehydrogenases, catalytic domain"/>
    <property type="match status" value="1"/>
</dbReference>
<dbReference type="PROSITE" id="PS01162">
    <property type="entry name" value="QOR_ZETA_CRYSTAL"/>
    <property type="match status" value="1"/>
</dbReference>
<evidence type="ECO:0000259" key="3">
    <source>
        <dbReference type="SMART" id="SM00829"/>
    </source>
</evidence>
<name>A0ABU3WV75_9NOCA</name>
<dbReference type="Pfam" id="PF00107">
    <property type="entry name" value="ADH_zinc_N"/>
    <property type="match status" value="1"/>
</dbReference>
<evidence type="ECO:0000256" key="2">
    <source>
        <dbReference type="ARBA" id="ARBA00023002"/>
    </source>
</evidence>
<dbReference type="SMART" id="SM00829">
    <property type="entry name" value="PKS_ER"/>
    <property type="match status" value="1"/>
</dbReference>
<proteinExistence type="predicted"/>
<dbReference type="InterPro" id="IPR013154">
    <property type="entry name" value="ADH-like_N"/>
</dbReference>
<dbReference type="RefSeq" id="WP_072815768.1">
    <property type="nucleotide sequence ID" value="NZ_JAHWLX010000027.1"/>
</dbReference>
<dbReference type="Proteomes" id="UP001275440">
    <property type="component" value="Unassembled WGS sequence"/>
</dbReference>
<dbReference type="InterPro" id="IPR020843">
    <property type="entry name" value="ER"/>
</dbReference>
<comment type="caution">
    <text evidence="4">The sequence shown here is derived from an EMBL/GenBank/DDBJ whole genome shotgun (WGS) entry which is preliminary data.</text>
</comment>
<accession>A0ABU3WV75</accession>
<dbReference type="PANTHER" id="PTHR48106">
    <property type="entry name" value="QUINONE OXIDOREDUCTASE PIG3-RELATED"/>
    <property type="match status" value="1"/>
</dbReference>
<dbReference type="SUPFAM" id="SSF51735">
    <property type="entry name" value="NAD(P)-binding Rossmann-fold domains"/>
    <property type="match status" value="1"/>
</dbReference>
<dbReference type="Pfam" id="PF08240">
    <property type="entry name" value="ADH_N"/>
    <property type="match status" value="1"/>
</dbReference>
<dbReference type="InterPro" id="IPR011032">
    <property type="entry name" value="GroES-like_sf"/>
</dbReference>